<sequence length="152" mass="17757">MHLPSELRARRRAMADAYDLNWLQTIIEDTRSEHPDLGKVKKHEACIDLQVEKYCYKRPYRCSPQDKIEIEDQIVQLLKHELIEESYSPFAAPVTLAFKRDEEPFAFEPKNLLTTKPMKLDESVISLERRKGTNSCTYIPTQIYLFVVRAVG</sequence>
<evidence type="ECO:0000313" key="2">
    <source>
        <dbReference type="Proteomes" id="UP000299102"/>
    </source>
</evidence>
<dbReference type="Gene3D" id="3.10.10.10">
    <property type="entry name" value="HIV Type 1 Reverse Transcriptase, subunit A, domain 1"/>
    <property type="match status" value="1"/>
</dbReference>
<dbReference type="Proteomes" id="UP000299102">
    <property type="component" value="Unassembled WGS sequence"/>
</dbReference>
<dbReference type="InterPro" id="IPR043502">
    <property type="entry name" value="DNA/RNA_pol_sf"/>
</dbReference>
<keyword evidence="2" id="KW-1185">Reference proteome</keyword>
<dbReference type="OrthoDB" id="8022549at2759"/>
<dbReference type="AlphaFoldDB" id="A0A4C1WKG1"/>
<proteinExistence type="predicted"/>
<evidence type="ECO:0000313" key="1">
    <source>
        <dbReference type="EMBL" id="GBP50637.1"/>
    </source>
</evidence>
<comment type="caution">
    <text evidence="1">The sequence shown here is derived from an EMBL/GenBank/DDBJ whole genome shotgun (WGS) entry which is preliminary data.</text>
</comment>
<accession>A0A4C1WKG1</accession>
<dbReference type="EMBL" id="BGZK01000569">
    <property type="protein sequence ID" value="GBP50637.1"/>
    <property type="molecule type" value="Genomic_DNA"/>
</dbReference>
<reference evidence="1 2" key="1">
    <citation type="journal article" date="2019" name="Commun. Biol.">
        <title>The bagworm genome reveals a unique fibroin gene that provides high tensile strength.</title>
        <authorList>
            <person name="Kono N."/>
            <person name="Nakamura H."/>
            <person name="Ohtoshi R."/>
            <person name="Tomita M."/>
            <person name="Numata K."/>
            <person name="Arakawa K."/>
        </authorList>
    </citation>
    <scope>NUCLEOTIDE SEQUENCE [LARGE SCALE GENOMIC DNA]</scope>
</reference>
<protein>
    <recommendedName>
        <fullName evidence="3">Retrovirus-related Pol polyprotein from transposon 297</fullName>
    </recommendedName>
</protein>
<gene>
    <name evidence="1" type="ORF">EVAR_28829_1</name>
</gene>
<dbReference type="SUPFAM" id="SSF56672">
    <property type="entry name" value="DNA/RNA polymerases"/>
    <property type="match status" value="1"/>
</dbReference>
<name>A0A4C1WKG1_EUMVA</name>
<evidence type="ECO:0008006" key="3">
    <source>
        <dbReference type="Google" id="ProtNLM"/>
    </source>
</evidence>
<organism evidence="1 2">
    <name type="scientific">Eumeta variegata</name>
    <name type="common">Bagworm moth</name>
    <name type="synonym">Eumeta japonica</name>
    <dbReference type="NCBI Taxonomy" id="151549"/>
    <lineage>
        <taxon>Eukaryota</taxon>
        <taxon>Metazoa</taxon>
        <taxon>Ecdysozoa</taxon>
        <taxon>Arthropoda</taxon>
        <taxon>Hexapoda</taxon>
        <taxon>Insecta</taxon>
        <taxon>Pterygota</taxon>
        <taxon>Neoptera</taxon>
        <taxon>Endopterygota</taxon>
        <taxon>Lepidoptera</taxon>
        <taxon>Glossata</taxon>
        <taxon>Ditrysia</taxon>
        <taxon>Tineoidea</taxon>
        <taxon>Psychidae</taxon>
        <taxon>Oiketicinae</taxon>
        <taxon>Eumeta</taxon>
    </lineage>
</organism>
<dbReference type="GO" id="GO:0071897">
    <property type="term" value="P:DNA biosynthetic process"/>
    <property type="evidence" value="ECO:0007669"/>
    <property type="project" value="UniProtKB-ARBA"/>
</dbReference>